<evidence type="ECO:0000313" key="2">
    <source>
        <dbReference type="Proteomes" id="UP000044602"/>
    </source>
</evidence>
<accession>A0A0G4MRZ0</accession>
<organism evidence="1 2">
    <name type="scientific">Verticillium longisporum</name>
    <name type="common">Verticillium dahliae var. longisporum</name>
    <dbReference type="NCBI Taxonomy" id="100787"/>
    <lineage>
        <taxon>Eukaryota</taxon>
        <taxon>Fungi</taxon>
        <taxon>Dikarya</taxon>
        <taxon>Ascomycota</taxon>
        <taxon>Pezizomycotina</taxon>
        <taxon>Sordariomycetes</taxon>
        <taxon>Hypocreomycetidae</taxon>
        <taxon>Glomerellales</taxon>
        <taxon>Plectosphaerellaceae</taxon>
        <taxon>Verticillium</taxon>
    </lineage>
</organism>
<evidence type="ECO:0000313" key="1">
    <source>
        <dbReference type="EMBL" id="CRK37018.1"/>
    </source>
</evidence>
<keyword evidence="2" id="KW-1185">Reference proteome</keyword>
<protein>
    <submittedName>
        <fullName evidence="1">Uncharacterized protein</fullName>
    </submittedName>
</protein>
<dbReference type="EMBL" id="CVQH01024527">
    <property type="protein sequence ID" value="CRK37018.1"/>
    <property type="molecule type" value="Genomic_DNA"/>
</dbReference>
<dbReference type="AlphaFoldDB" id="A0A0G4MRZ0"/>
<proteinExistence type="predicted"/>
<sequence>MDVSWPWFFWQVRDKEQGVMSLSVYMAADALISLVPGKGYDTLILEDWHVGSKHVLRLASHVRPHPKFESES</sequence>
<gene>
    <name evidence="1" type="ORF">BN1708_007273</name>
</gene>
<dbReference type="Proteomes" id="UP000044602">
    <property type="component" value="Unassembled WGS sequence"/>
</dbReference>
<reference evidence="1 2" key="1">
    <citation type="submission" date="2015-05" db="EMBL/GenBank/DDBJ databases">
        <authorList>
            <person name="Wang D.B."/>
            <person name="Wang M."/>
        </authorList>
    </citation>
    <scope>NUCLEOTIDE SEQUENCE [LARGE SCALE GENOMIC DNA]</scope>
    <source>
        <strain evidence="1">VL1</strain>
    </source>
</reference>
<name>A0A0G4MRZ0_VERLO</name>